<feature type="region of interest" description="Disordered" evidence="2">
    <location>
        <begin position="1"/>
        <end position="35"/>
    </location>
</feature>
<dbReference type="VEuPathDB" id="TriTrypDB:TM35_000022150"/>
<dbReference type="OrthoDB" id="244061at2759"/>
<name>A0A1X0P8I1_9TRYP</name>
<dbReference type="PANTHER" id="PTHR46479:SF1">
    <property type="entry name" value="BIOGENESIS OF LYSOSOME-RELATED ORGANELLES COMPLEX 1 SUBUNIT 2"/>
    <property type="match status" value="1"/>
</dbReference>
<evidence type="ECO:0000313" key="4">
    <source>
        <dbReference type="Proteomes" id="UP000192257"/>
    </source>
</evidence>
<protein>
    <recommendedName>
        <fullName evidence="5">Biogenesis of lysosome-related organelles complex 1 subunit 2</fullName>
    </recommendedName>
</protein>
<dbReference type="GO" id="GO:0032418">
    <property type="term" value="P:lysosome localization"/>
    <property type="evidence" value="ECO:0007669"/>
    <property type="project" value="TreeGrafter"/>
</dbReference>
<dbReference type="AlphaFoldDB" id="A0A1X0P8I1"/>
<dbReference type="GO" id="GO:0099078">
    <property type="term" value="C:BORC complex"/>
    <property type="evidence" value="ECO:0007669"/>
    <property type="project" value="TreeGrafter"/>
</dbReference>
<feature type="compositionally biased region" description="Basic and acidic residues" evidence="2">
    <location>
        <begin position="1"/>
        <end position="17"/>
    </location>
</feature>
<keyword evidence="4" id="KW-1185">Reference proteome</keyword>
<reference evidence="3 4" key="1">
    <citation type="submission" date="2017-03" db="EMBL/GenBank/DDBJ databases">
        <title>An alternative strategy for trypanosome survival in the mammalian bloodstream revealed through genome and transcriptome analysis of the ubiquitous bovine parasite Trypanosoma (Megatrypanum) theileri.</title>
        <authorList>
            <person name="Kelly S."/>
            <person name="Ivens A."/>
            <person name="Mott A."/>
            <person name="O'Neill E."/>
            <person name="Emms D."/>
            <person name="Macleod O."/>
            <person name="Voorheis P."/>
            <person name="Matthews J."/>
            <person name="Matthews K."/>
            <person name="Carrington M."/>
        </authorList>
    </citation>
    <scope>NUCLEOTIDE SEQUENCE [LARGE SCALE GENOMIC DNA]</scope>
    <source>
        <strain evidence="3">Edinburgh</strain>
    </source>
</reference>
<dbReference type="GO" id="GO:0016197">
    <property type="term" value="P:endosomal transport"/>
    <property type="evidence" value="ECO:0007669"/>
    <property type="project" value="TreeGrafter"/>
</dbReference>
<evidence type="ECO:0000256" key="1">
    <source>
        <dbReference type="ARBA" id="ARBA00008468"/>
    </source>
</evidence>
<dbReference type="RefSeq" id="XP_028886955.1">
    <property type="nucleotide sequence ID" value="XM_029021533.1"/>
</dbReference>
<gene>
    <name evidence="3" type="ORF">TM35_000022150</name>
</gene>
<proteinExistence type="inferred from homology"/>
<dbReference type="PANTHER" id="PTHR46479">
    <property type="entry name" value="BIOGENESIS OF LYSOSOME-RELATED ORGANELLES COMPLEX 1 SUBUNIT 2"/>
    <property type="match status" value="1"/>
</dbReference>
<dbReference type="EMBL" id="NBCO01000002">
    <property type="protein sequence ID" value="ORC92889.1"/>
    <property type="molecule type" value="Genomic_DNA"/>
</dbReference>
<feature type="compositionally biased region" description="Polar residues" evidence="2">
    <location>
        <begin position="18"/>
        <end position="35"/>
    </location>
</feature>
<dbReference type="GO" id="GO:0000930">
    <property type="term" value="C:gamma-tubulin complex"/>
    <property type="evidence" value="ECO:0007669"/>
    <property type="project" value="TreeGrafter"/>
</dbReference>
<dbReference type="GeneID" id="39981313"/>
<evidence type="ECO:0000313" key="3">
    <source>
        <dbReference type="EMBL" id="ORC92889.1"/>
    </source>
</evidence>
<comment type="caution">
    <text evidence="3">The sequence shown here is derived from an EMBL/GenBank/DDBJ whole genome shotgun (WGS) entry which is preliminary data.</text>
</comment>
<organism evidence="3 4">
    <name type="scientific">Trypanosoma theileri</name>
    <dbReference type="NCBI Taxonomy" id="67003"/>
    <lineage>
        <taxon>Eukaryota</taxon>
        <taxon>Discoba</taxon>
        <taxon>Euglenozoa</taxon>
        <taxon>Kinetoplastea</taxon>
        <taxon>Metakinetoplastina</taxon>
        <taxon>Trypanosomatida</taxon>
        <taxon>Trypanosomatidae</taxon>
        <taxon>Trypanosoma</taxon>
    </lineage>
</organism>
<accession>A0A1X0P8I1</accession>
<evidence type="ECO:0008006" key="5">
    <source>
        <dbReference type="Google" id="ProtNLM"/>
    </source>
</evidence>
<dbReference type="InterPro" id="IPR019269">
    <property type="entry name" value="BLOC1_su2"/>
</dbReference>
<comment type="similarity">
    <text evidence="1">Belongs to the BLOC1S2 family.</text>
</comment>
<dbReference type="Proteomes" id="UP000192257">
    <property type="component" value="Unassembled WGS sequence"/>
</dbReference>
<dbReference type="Pfam" id="PF10046">
    <property type="entry name" value="BLOC1_2"/>
    <property type="match status" value="1"/>
</dbReference>
<evidence type="ECO:0000256" key="2">
    <source>
        <dbReference type="SAM" id="MobiDB-lite"/>
    </source>
</evidence>
<dbReference type="GO" id="GO:0043015">
    <property type="term" value="F:gamma-tubulin binding"/>
    <property type="evidence" value="ECO:0007669"/>
    <property type="project" value="TreeGrafter"/>
</dbReference>
<sequence>MSTERDSQEPQESKGSDSFDSTTLGLDGVSFSSSPISQDEAMKQLRLAQAAMQKYVTVEMSAHAEDWKLLGRVSELLQERCQQVRGSTREAVQQMETTAEMMERLRVHFARVDEVESQLATLSDTVNKLDQYSKALAKRFNCE</sequence>
<dbReference type="GO" id="GO:0031083">
    <property type="term" value="C:BLOC-1 complex"/>
    <property type="evidence" value="ECO:0007669"/>
    <property type="project" value="TreeGrafter"/>
</dbReference>